<dbReference type="GeneID" id="93202222"/>
<protein>
    <submittedName>
        <fullName evidence="1">Uncharacterized protein</fullName>
    </submittedName>
</protein>
<evidence type="ECO:0000313" key="2">
    <source>
        <dbReference type="Proteomes" id="UP000025756"/>
    </source>
</evidence>
<keyword evidence="2" id="KW-1185">Reference proteome</keyword>
<proteinExistence type="predicted"/>
<sequence length="70" mass="7874">MPKIFLNEDEAQAVAAAWCQKHGIAPDRGQKFTARWFCLTAKPPPRTHASLEIRLEAYFDTTRKTGRAGT</sequence>
<accession>A0ABR4RJX0</accession>
<dbReference type="Proteomes" id="UP000025756">
    <property type="component" value="Unassembled WGS sequence"/>
</dbReference>
<reference evidence="1 2" key="1">
    <citation type="submission" date="2014-03" db="EMBL/GenBank/DDBJ databases">
        <title>Genome sequence of Bordetella bronchiseptica.</title>
        <authorList>
            <person name="Harvill E."/>
            <person name="Goodfield L.L."/>
            <person name="Ivanov Y.V."/>
            <person name="Meyer J.A."/>
            <person name="Muse S.J."/>
            <person name="Jacobs N."/>
            <person name="Bendor L."/>
            <person name="Smallridge W.E."/>
            <person name="Brinkac L.M."/>
            <person name="Sanka R."/>
            <person name="Kim M."/>
            <person name="Losada L."/>
        </authorList>
    </citation>
    <scope>NUCLEOTIDE SEQUENCE [LARGE SCALE GENOMIC DNA]</scope>
    <source>
        <strain evidence="1 2">00-P-2796</strain>
    </source>
</reference>
<comment type="caution">
    <text evidence="1">The sequence shown here is derived from an EMBL/GenBank/DDBJ whole genome shotgun (WGS) entry which is preliminary data.</text>
</comment>
<evidence type="ECO:0000313" key="1">
    <source>
        <dbReference type="EMBL" id="KCV37877.1"/>
    </source>
</evidence>
<dbReference type="EMBL" id="JGWH01000024">
    <property type="protein sequence ID" value="KCV37877.1"/>
    <property type="molecule type" value="Genomic_DNA"/>
</dbReference>
<name>A0ABR4RJX0_BORBO</name>
<gene>
    <name evidence="1" type="ORF">L490_0224</name>
</gene>
<dbReference type="RefSeq" id="WP_033474203.1">
    <property type="nucleotide sequence ID" value="NZ_JGWH01000024.1"/>
</dbReference>
<organism evidence="1 2">
    <name type="scientific">Bordetella bronchiseptica 00-P-2796</name>
    <dbReference type="NCBI Taxonomy" id="1331199"/>
    <lineage>
        <taxon>Bacteria</taxon>
        <taxon>Pseudomonadati</taxon>
        <taxon>Pseudomonadota</taxon>
        <taxon>Betaproteobacteria</taxon>
        <taxon>Burkholderiales</taxon>
        <taxon>Alcaligenaceae</taxon>
        <taxon>Bordetella</taxon>
    </lineage>
</organism>